<keyword evidence="1" id="KW-0472">Membrane</keyword>
<evidence type="ECO:0000313" key="2">
    <source>
        <dbReference type="EMBL" id="AEM68441.1"/>
    </source>
</evidence>
<proteinExistence type="predicted"/>
<protein>
    <submittedName>
        <fullName evidence="2">Uncharacterized protein</fullName>
    </submittedName>
</protein>
<dbReference type="KEGG" id="mpf:MPUT_0034"/>
<dbReference type="RefSeq" id="WP_014034797.1">
    <property type="nucleotide sequence ID" value="NC_015946.1"/>
</dbReference>
<reference evidence="2 3" key="1">
    <citation type="journal article" date="2011" name="J. Bacteriol.">
        <title>Genome Sequence of Mycoplasma putrefaciens Type Strain KS1.</title>
        <authorList>
            <person name="Calcutt M.J."/>
            <person name="Foecking M.F."/>
        </authorList>
    </citation>
    <scope>NUCLEOTIDE SEQUENCE [LARGE SCALE GENOMIC DNA]</scope>
    <source>
        <strain evidence="3">ATCC 15718 / NCTC 10155 / C30 KS-1 / KS-1</strain>
    </source>
</reference>
<accession>A0A7U3ZS02</accession>
<organism evidence="2 3">
    <name type="scientific">Mycoplasma putrefaciens (strain ATCC 15718 / NCTC 10155 / C30 KS-1 / KS-1)</name>
    <dbReference type="NCBI Taxonomy" id="743965"/>
    <lineage>
        <taxon>Bacteria</taxon>
        <taxon>Bacillati</taxon>
        <taxon>Mycoplasmatota</taxon>
        <taxon>Mollicutes</taxon>
        <taxon>Mycoplasmataceae</taxon>
        <taxon>Mycoplasma</taxon>
    </lineage>
</organism>
<keyword evidence="1" id="KW-1133">Transmembrane helix</keyword>
<dbReference type="EMBL" id="CP003021">
    <property type="protein sequence ID" value="AEM68441.1"/>
    <property type="molecule type" value="Genomic_DNA"/>
</dbReference>
<feature type="transmembrane region" description="Helical" evidence="1">
    <location>
        <begin position="12"/>
        <end position="31"/>
    </location>
</feature>
<name>A0A7U3ZS02_MYCPK</name>
<dbReference type="AlphaFoldDB" id="A0A7U3ZS02"/>
<evidence type="ECO:0000313" key="3">
    <source>
        <dbReference type="Proteomes" id="UP000008907"/>
    </source>
</evidence>
<keyword evidence="1" id="KW-0812">Transmembrane</keyword>
<sequence length="121" mass="13673">MLRILGHVLKTLFWILIGVVLFAFAVFLIGFKADLDYITNLQQALKTSDFNFFWNSATSAVSGKTLTDLLTFKVELLNQKIGIGIILYAIPIGVLVGIVWYIVLISKWAVRRKKAKQTKKI</sequence>
<gene>
    <name evidence="2" type="ordered locus">MPUT_0034</name>
</gene>
<evidence type="ECO:0000256" key="1">
    <source>
        <dbReference type="SAM" id="Phobius"/>
    </source>
</evidence>
<feature type="transmembrane region" description="Helical" evidence="1">
    <location>
        <begin position="85"/>
        <end position="110"/>
    </location>
</feature>
<dbReference type="Proteomes" id="UP000008907">
    <property type="component" value="Chromosome"/>
</dbReference>